<dbReference type="Proteomes" id="UP000295258">
    <property type="component" value="Unassembled WGS sequence"/>
</dbReference>
<feature type="transmembrane region" description="Helical" evidence="1">
    <location>
        <begin position="169"/>
        <end position="187"/>
    </location>
</feature>
<keyword evidence="1" id="KW-0472">Membrane</keyword>
<keyword evidence="1" id="KW-1133">Transmembrane helix</keyword>
<protein>
    <submittedName>
        <fullName evidence="2">Uncharacterized protein</fullName>
    </submittedName>
</protein>
<evidence type="ECO:0000313" key="3">
    <source>
        <dbReference type="Proteomes" id="UP000295258"/>
    </source>
</evidence>
<gene>
    <name evidence="2" type="ORF">E1292_47010</name>
</gene>
<sequence length="188" mass="20491">MDHRTPGRTHWTRFLLNRWPTALALAMTALPSSGGGEGAVGVFAQVLPLLPLLYLVVAKVGRRGLTWPLLGVGLVSVVGLRMLDVVAISTVYVSIALIVLVWGAFDGHLRRPGEFRLQALGWAAFTALALTGLVADPDLGRYVIAAGWFLHGVWDFVHLWRNRTVARSFAEWCGVVDVVVAVQLIFLV</sequence>
<keyword evidence="3" id="KW-1185">Reference proteome</keyword>
<feature type="transmembrane region" description="Helical" evidence="1">
    <location>
        <begin position="64"/>
        <end position="80"/>
    </location>
</feature>
<feature type="transmembrane region" description="Helical" evidence="1">
    <location>
        <begin position="141"/>
        <end position="157"/>
    </location>
</feature>
<organism evidence="2 3">
    <name type="scientific">Nonomuraea deserti</name>
    <dbReference type="NCBI Taxonomy" id="1848322"/>
    <lineage>
        <taxon>Bacteria</taxon>
        <taxon>Bacillati</taxon>
        <taxon>Actinomycetota</taxon>
        <taxon>Actinomycetes</taxon>
        <taxon>Streptosporangiales</taxon>
        <taxon>Streptosporangiaceae</taxon>
        <taxon>Nonomuraea</taxon>
    </lineage>
</organism>
<keyword evidence="1" id="KW-0812">Transmembrane</keyword>
<feature type="transmembrane region" description="Helical" evidence="1">
    <location>
        <begin position="38"/>
        <end position="57"/>
    </location>
</feature>
<proteinExistence type="predicted"/>
<dbReference type="AlphaFoldDB" id="A0A4R4UE21"/>
<accession>A0A4R4UE21</accession>
<comment type="caution">
    <text evidence="2">The sequence shown here is derived from an EMBL/GenBank/DDBJ whole genome shotgun (WGS) entry which is preliminary data.</text>
</comment>
<feature type="transmembrane region" description="Helical" evidence="1">
    <location>
        <begin position="86"/>
        <end position="105"/>
    </location>
</feature>
<feature type="transmembrane region" description="Helical" evidence="1">
    <location>
        <begin position="117"/>
        <end position="135"/>
    </location>
</feature>
<dbReference type="EMBL" id="SMKO01000274">
    <property type="protein sequence ID" value="TDC87114.1"/>
    <property type="molecule type" value="Genomic_DNA"/>
</dbReference>
<reference evidence="2 3" key="1">
    <citation type="submission" date="2019-03" db="EMBL/GenBank/DDBJ databases">
        <title>Draft genome sequences of novel Actinobacteria.</title>
        <authorList>
            <person name="Sahin N."/>
            <person name="Ay H."/>
            <person name="Saygin H."/>
        </authorList>
    </citation>
    <scope>NUCLEOTIDE SEQUENCE [LARGE SCALE GENOMIC DNA]</scope>
    <source>
        <strain evidence="2 3">KC310</strain>
    </source>
</reference>
<evidence type="ECO:0000313" key="2">
    <source>
        <dbReference type="EMBL" id="TDC87114.1"/>
    </source>
</evidence>
<evidence type="ECO:0000256" key="1">
    <source>
        <dbReference type="SAM" id="Phobius"/>
    </source>
</evidence>
<name>A0A4R4UE21_9ACTN</name>